<organism evidence="1 2">
    <name type="scientific">Deinococcus detaillensis</name>
    <dbReference type="NCBI Taxonomy" id="2592048"/>
    <lineage>
        <taxon>Bacteria</taxon>
        <taxon>Thermotogati</taxon>
        <taxon>Deinococcota</taxon>
        <taxon>Deinococci</taxon>
        <taxon>Deinococcales</taxon>
        <taxon>Deinococcaceae</taxon>
        <taxon>Deinococcus</taxon>
    </lineage>
</organism>
<evidence type="ECO:0008006" key="3">
    <source>
        <dbReference type="Google" id="ProtNLM"/>
    </source>
</evidence>
<dbReference type="EMBL" id="VKDB01000009">
    <property type="protein sequence ID" value="TSA85464.1"/>
    <property type="molecule type" value="Genomic_DNA"/>
</dbReference>
<proteinExistence type="predicted"/>
<protein>
    <recommendedName>
        <fullName evidence="3">Sulfur reduction protein DsrE</fullName>
    </recommendedName>
</protein>
<reference evidence="1 2" key="1">
    <citation type="submission" date="2019-07" db="EMBL/GenBank/DDBJ databases">
        <title>Deinococcus detaillus sp. nov., isolated from humus soil in Antarctica.</title>
        <authorList>
            <person name="Zhang K."/>
        </authorList>
    </citation>
    <scope>NUCLEOTIDE SEQUENCE [LARGE SCALE GENOMIC DNA]</scope>
    <source>
        <strain evidence="1 2">H1</strain>
    </source>
</reference>
<dbReference type="OrthoDB" id="9802028at2"/>
<evidence type="ECO:0000313" key="2">
    <source>
        <dbReference type="Proteomes" id="UP000316092"/>
    </source>
</evidence>
<gene>
    <name evidence="1" type="ORF">FNU79_09715</name>
</gene>
<evidence type="ECO:0000313" key="1">
    <source>
        <dbReference type="EMBL" id="TSA85464.1"/>
    </source>
</evidence>
<name>A0A553UZ08_9DEIO</name>
<sequence length="43" mass="4830">MWACKMSFDMMKTIEADLHPGVKAVISATDFMEISDGAQMMFI</sequence>
<dbReference type="InterPro" id="IPR027396">
    <property type="entry name" value="DsrEFH-like"/>
</dbReference>
<dbReference type="Gene3D" id="3.40.1260.10">
    <property type="entry name" value="DsrEFH-like"/>
    <property type="match status" value="1"/>
</dbReference>
<keyword evidence="2" id="KW-1185">Reference proteome</keyword>
<dbReference type="AlphaFoldDB" id="A0A553UZ08"/>
<dbReference type="Proteomes" id="UP000316092">
    <property type="component" value="Unassembled WGS sequence"/>
</dbReference>
<comment type="caution">
    <text evidence="1">The sequence shown here is derived from an EMBL/GenBank/DDBJ whole genome shotgun (WGS) entry which is preliminary data.</text>
</comment>
<accession>A0A553UZ08</accession>